<keyword evidence="2" id="KW-1185">Reference proteome</keyword>
<evidence type="ECO:0000313" key="1">
    <source>
        <dbReference type="EMBL" id="GMR63006.1"/>
    </source>
</evidence>
<dbReference type="AlphaFoldDB" id="A0AAN5DGA9"/>
<feature type="non-terminal residue" evidence="1">
    <location>
        <position position="85"/>
    </location>
</feature>
<gene>
    <name evidence="1" type="ORF">PMAYCL1PPCAC_33201</name>
</gene>
<proteinExistence type="predicted"/>
<evidence type="ECO:0000313" key="2">
    <source>
        <dbReference type="Proteomes" id="UP001328107"/>
    </source>
</evidence>
<protein>
    <submittedName>
        <fullName evidence="1">Uncharacterized protein</fullName>
    </submittedName>
</protein>
<sequence length="85" mass="9535">LCFFCLLSNNVRTHLTILGDHLLNILEVRRSPIDNLCRIGEVALEVVGPLVGHIRSLPPNRTVGNDSDVWMIEETKSPGVLYLDR</sequence>
<feature type="non-terminal residue" evidence="1">
    <location>
        <position position="1"/>
    </location>
</feature>
<reference evidence="2" key="1">
    <citation type="submission" date="2022-10" db="EMBL/GenBank/DDBJ databases">
        <title>Genome assembly of Pristionchus species.</title>
        <authorList>
            <person name="Yoshida K."/>
            <person name="Sommer R.J."/>
        </authorList>
    </citation>
    <scope>NUCLEOTIDE SEQUENCE [LARGE SCALE GENOMIC DNA]</scope>
    <source>
        <strain evidence="2">RS5460</strain>
    </source>
</reference>
<accession>A0AAN5DGA9</accession>
<dbReference type="EMBL" id="BTRK01000006">
    <property type="protein sequence ID" value="GMR63006.1"/>
    <property type="molecule type" value="Genomic_DNA"/>
</dbReference>
<dbReference type="Proteomes" id="UP001328107">
    <property type="component" value="Unassembled WGS sequence"/>
</dbReference>
<organism evidence="1 2">
    <name type="scientific">Pristionchus mayeri</name>
    <dbReference type="NCBI Taxonomy" id="1317129"/>
    <lineage>
        <taxon>Eukaryota</taxon>
        <taxon>Metazoa</taxon>
        <taxon>Ecdysozoa</taxon>
        <taxon>Nematoda</taxon>
        <taxon>Chromadorea</taxon>
        <taxon>Rhabditida</taxon>
        <taxon>Rhabditina</taxon>
        <taxon>Diplogasteromorpha</taxon>
        <taxon>Diplogasteroidea</taxon>
        <taxon>Neodiplogasteridae</taxon>
        <taxon>Pristionchus</taxon>
    </lineage>
</organism>
<comment type="caution">
    <text evidence="1">The sequence shown here is derived from an EMBL/GenBank/DDBJ whole genome shotgun (WGS) entry which is preliminary data.</text>
</comment>
<name>A0AAN5DGA9_9BILA</name>